<evidence type="ECO:0000313" key="2">
    <source>
        <dbReference type="Proteomes" id="UP001370490"/>
    </source>
</evidence>
<evidence type="ECO:0000313" key="1">
    <source>
        <dbReference type="EMBL" id="KAK6915149.1"/>
    </source>
</evidence>
<dbReference type="AlphaFoldDB" id="A0AAN8YTY8"/>
<comment type="caution">
    <text evidence="1">The sequence shown here is derived from an EMBL/GenBank/DDBJ whole genome shotgun (WGS) entry which is preliminary data.</text>
</comment>
<keyword evidence="2" id="KW-1185">Reference proteome</keyword>
<reference evidence="1 2" key="1">
    <citation type="submission" date="2023-12" db="EMBL/GenBank/DDBJ databases">
        <title>A high-quality genome assembly for Dillenia turbinata (Dilleniales).</title>
        <authorList>
            <person name="Chanderbali A."/>
        </authorList>
    </citation>
    <scope>NUCLEOTIDE SEQUENCE [LARGE SCALE GENOMIC DNA]</scope>
    <source>
        <strain evidence="1">LSX21</strain>
        <tissue evidence="1">Leaf</tissue>
    </source>
</reference>
<proteinExistence type="predicted"/>
<gene>
    <name evidence="1" type="ORF">RJ641_020266</name>
</gene>
<protein>
    <submittedName>
        <fullName evidence="1">Uncharacterized protein</fullName>
    </submittedName>
</protein>
<dbReference type="EMBL" id="JBAMMX010000025">
    <property type="protein sequence ID" value="KAK6915149.1"/>
    <property type="molecule type" value="Genomic_DNA"/>
</dbReference>
<sequence length="126" mass="14399">MVMQERLRGIRPNIALLMKTSLESCHHIESAVHAYGHLHPKSRDIISGLRGLTWHGGFLKPVNLPVLWKLVGLCAALQCYATRLLKDLIGNAVCNKILNYIFDNVKKRVLEVEMKMMLDEVINFNY</sequence>
<accession>A0AAN8YTY8</accession>
<name>A0AAN8YTY8_9MAGN</name>
<dbReference type="Proteomes" id="UP001370490">
    <property type="component" value="Unassembled WGS sequence"/>
</dbReference>
<organism evidence="1 2">
    <name type="scientific">Dillenia turbinata</name>
    <dbReference type="NCBI Taxonomy" id="194707"/>
    <lineage>
        <taxon>Eukaryota</taxon>
        <taxon>Viridiplantae</taxon>
        <taxon>Streptophyta</taxon>
        <taxon>Embryophyta</taxon>
        <taxon>Tracheophyta</taxon>
        <taxon>Spermatophyta</taxon>
        <taxon>Magnoliopsida</taxon>
        <taxon>eudicotyledons</taxon>
        <taxon>Gunneridae</taxon>
        <taxon>Pentapetalae</taxon>
        <taxon>Dilleniales</taxon>
        <taxon>Dilleniaceae</taxon>
        <taxon>Dillenia</taxon>
    </lineage>
</organism>